<feature type="region of interest" description="Disordered" evidence="1">
    <location>
        <begin position="433"/>
        <end position="463"/>
    </location>
</feature>
<dbReference type="SUPFAM" id="SSF48452">
    <property type="entry name" value="TPR-like"/>
    <property type="match status" value="1"/>
</dbReference>
<keyword evidence="2" id="KW-1133">Transmembrane helix</keyword>
<gene>
    <name evidence="3" type="ORF">Ctob_005842</name>
</gene>
<evidence type="ECO:0000256" key="1">
    <source>
        <dbReference type="SAM" id="MobiDB-lite"/>
    </source>
</evidence>
<evidence type="ECO:0000313" key="3">
    <source>
        <dbReference type="EMBL" id="KOO26682.1"/>
    </source>
</evidence>
<accession>A0A0M0JK25</accession>
<dbReference type="AlphaFoldDB" id="A0A0M0JK25"/>
<feature type="transmembrane region" description="Helical" evidence="2">
    <location>
        <begin position="122"/>
        <end position="144"/>
    </location>
</feature>
<dbReference type="OrthoDB" id="532682at2759"/>
<dbReference type="EMBL" id="JWZX01002819">
    <property type="protein sequence ID" value="KOO26682.1"/>
    <property type="molecule type" value="Genomic_DNA"/>
</dbReference>
<dbReference type="InterPro" id="IPR050754">
    <property type="entry name" value="FKBP4/5/8-like"/>
</dbReference>
<evidence type="ECO:0000313" key="4">
    <source>
        <dbReference type="Proteomes" id="UP000037460"/>
    </source>
</evidence>
<protein>
    <submittedName>
        <fullName evidence="3">Peptidylprolyl isomerase d (Cyclophilin d)</fullName>
    </submittedName>
</protein>
<keyword evidence="2" id="KW-0472">Membrane</keyword>
<reference evidence="4" key="1">
    <citation type="journal article" date="2015" name="PLoS Genet.">
        <title>Genome Sequence and Transcriptome Analyses of Chrysochromulina tobin: Metabolic Tools for Enhanced Algal Fitness in the Prominent Order Prymnesiales (Haptophyceae).</title>
        <authorList>
            <person name="Hovde B.T."/>
            <person name="Deodato C.R."/>
            <person name="Hunsperger H.M."/>
            <person name="Ryken S.A."/>
            <person name="Yost W."/>
            <person name="Jha R.K."/>
            <person name="Patterson J."/>
            <person name="Monnat R.J. Jr."/>
            <person name="Barlow S.B."/>
            <person name="Starkenburg S.R."/>
            <person name="Cattolico R.A."/>
        </authorList>
    </citation>
    <scope>NUCLEOTIDE SEQUENCE</scope>
    <source>
        <strain evidence="4">CCMP291</strain>
    </source>
</reference>
<keyword evidence="2" id="KW-0812">Transmembrane</keyword>
<sequence length="463" mass="49018">MPVMPTKYVSPAELAATLDGAGLLAEATERKTRANDYFSSGLFDAALHSYLTAIWFLKIVRPVYPEVLSGQLPPSDDEAVKLLGHGAAIASVSKKDAAAAEAAAAAAAASVKKARQTQCINYGITALAGAWMAALMAALIGASMVLSARVMGVMILTAALPCVGMYALWRSGTAALFPDEADDAAAAAAAAAIAAAENDDEATSSSAANASILRGSEAKALRVALHLNVAACALKRTDWYLAREAAKVVLADEPGHPKALYRLAQAWDGAGDSSEAMRTLLRLLKLEGQHQNLEARRLLADVKQRRERERTMFAGVCNKSGFCQSEAEAAAAHARDAAAKRLMPKSPLDQRFDAYAEYEKRRAVGFKWECVPARPVGGPGKELSNEGLAAELTSRSLGKPDEFTWVELDQLNVPNDLSADDYIMVGGECFQPRPRGWSADEPVQAQSPARAASMGEAEEAASL</sequence>
<dbReference type="GO" id="GO:0016853">
    <property type="term" value="F:isomerase activity"/>
    <property type="evidence" value="ECO:0007669"/>
    <property type="project" value="UniProtKB-KW"/>
</dbReference>
<dbReference type="Proteomes" id="UP000037460">
    <property type="component" value="Unassembled WGS sequence"/>
</dbReference>
<dbReference type="Gene3D" id="1.25.40.10">
    <property type="entry name" value="Tetratricopeptide repeat domain"/>
    <property type="match status" value="1"/>
</dbReference>
<feature type="transmembrane region" description="Helical" evidence="2">
    <location>
        <begin position="150"/>
        <end position="169"/>
    </location>
</feature>
<organism evidence="3 4">
    <name type="scientific">Chrysochromulina tobinii</name>
    <dbReference type="NCBI Taxonomy" id="1460289"/>
    <lineage>
        <taxon>Eukaryota</taxon>
        <taxon>Haptista</taxon>
        <taxon>Haptophyta</taxon>
        <taxon>Prymnesiophyceae</taxon>
        <taxon>Prymnesiales</taxon>
        <taxon>Chrysochromulinaceae</taxon>
        <taxon>Chrysochromulina</taxon>
    </lineage>
</organism>
<dbReference type="Pfam" id="PF14559">
    <property type="entry name" value="TPR_19"/>
    <property type="match status" value="1"/>
</dbReference>
<keyword evidence="3" id="KW-0413">Isomerase</keyword>
<comment type="caution">
    <text evidence="3">The sequence shown here is derived from an EMBL/GenBank/DDBJ whole genome shotgun (WGS) entry which is preliminary data.</text>
</comment>
<dbReference type="PANTHER" id="PTHR46512">
    <property type="entry name" value="PEPTIDYLPROLYL ISOMERASE"/>
    <property type="match status" value="1"/>
</dbReference>
<keyword evidence="4" id="KW-1185">Reference proteome</keyword>
<name>A0A0M0JK25_9EUKA</name>
<proteinExistence type="predicted"/>
<dbReference type="InterPro" id="IPR011990">
    <property type="entry name" value="TPR-like_helical_dom_sf"/>
</dbReference>
<dbReference type="PANTHER" id="PTHR46512:SF9">
    <property type="entry name" value="PEPTIDYLPROLYL ISOMERASE"/>
    <property type="match status" value="1"/>
</dbReference>
<evidence type="ECO:0000256" key="2">
    <source>
        <dbReference type="SAM" id="Phobius"/>
    </source>
</evidence>